<evidence type="ECO:0000256" key="1">
    <source>
        <dbReference type="SAM" id="Phobius"/>
    </source>
</evidence>
<keyword evidence="1" id="KW-0472">Membrane</keyword>
<dbReference type="RefSeq" id="WP_377093476.1">
    <property type="nucleotide sequence ID" value="NZ_JBHSJM010000001.1"/>
</dbReference>
<protein>
    <submittedName>
        <fullName evidence="2">PepSY-associated TM helix domain-containing protein</fullName>
    </submittedName>
</protein>
<keyword evidence="1" id="KW-0812">Transmembrane</keyword>
<feature type="transmembrane region" description="Helical" evidence="1">
    <location>
        <begin position="447"/>
        <end position="467"/>
    </location>
</feature>
<accession>A0ABW5E549</accession>
<reference evidence="3" key="1">
    <citation type="journal article" date="2019" name="Int. J. Syst. Evol. Microbiol.">
        <title>The Global Catalogue of Microorganisms (GCM) 10K type strain sequencing project: providing services to taxonomists for standard genome sequencing and annotation.</title>
        <authorList>
            <consortium name="The Broad Institute Genomics Platform"/>
            <consortium name="The Broad Institute Genome Sequencing Center for Infectious Disease"/>
            <person name="Wu L."/>
            <person name="Ma J."/>
        </authorList>
    </citation>
    <scope>NUCLEOTIDE SEQUENCE [LARGE SCALE GENOMIC DNA]</scope>
    <source>
        <strain evidence="3">JCM 16545</strain>
    </source>
</reference>
<organism evidence="2 3">
    <name type="scientific">Rubritalea spongiae</name>
    <dbReference type="NCBI Taxonomy" id="430797"/>
    <lineage>
        <taxon>Bacteria</taxon>
        <taxon>Pseudomonadati</taxon>
        <taxon>Verrucomicrobiota</taxon>
        <taxon>Verrucomicrobiia</taxon>
        <taxon>Verrucomicrobiales</taxon>
        <taxon>Rubritaleaceae</taxon>
        <taxon>Rubritalea</taxon>
    </lineage>
</organism>
<name>A0ABW5E549_9BACT</name>
<dbReference type="Pfam" id="PF03929">
    <property type="entry name" value="PepSY_TM"/>
    <property type="match status" value="1"/>
</dbReference>
<evidence type="ECO:0000313" key="2">
    <source>
        <dbReference type="EMBL" id="MFD2277522.1"/>
    </source>
</evidence>
<gene>
    <name evidence="2" type="ORF">ACFSQZ_13675</name>
</gene>
<feature type="transmembrane region" description="Helical" evidence="1">
    <location>
        <begin position="12"/>
        <end position="33"/>
    </location>
</feature>
<sequence>MKKKFFHLHKRLAPWIAIPVILWAVTGVLHPIMANWLRPSIANFFLVPKPVPSDPAILSPAEALSEKLENVHQLNLISIDNTPVYRGALANGSLVFYDAQTGEPLANAAEKYAEQLARAYLDDPDSPLISISEITEFGANYSYINRLLPVQRVKLDRADGMEVVVDLRTGKLATFDSPFKRLFAKLFSWGHTWSFLGNRDSMLRISVVLIMSLLSLTMAITGIVNLVTFRVKRKGGKKRTLKPSRKFHRILGAGSALFFLMFSISGIYHVAAKYDYDDSSQWISEHSVPLDQLVHSPREILSEVKQPVHAISLAMIGDQAHYRLALMDRKNRGANIYLSAKNLSPLENGETIFATQLACEFSGYSPEHVSKVEPITSFQRDYGFIFKRLPVVRVRFDQQAYWHYTVDTINAHMAMRTKPSDLVETISFINLHKFHFLDPISKELRDYVTAIAAASIALVSILGLILLRKRRKS</sequence>
<dbReference type="InterPro" id="IPR005625">
    <property type="entry name" value="PepSY-ass_TM"/>
</dbReference>
<keyword evidence="3" id="KW-1185">Reference proteome</keyword>
<evidence type="ECO:0000313" key="3">
    <source>
        <dbReference type="Proteomes" id="UP001597297"/>
    </source>
</evidence>
<feature type="transmembrane region" description="Helical" evidence="1">
    <location>
        <begin position="205"/>
        <end position="229"/>
    </location>
</feature>
<keyword evidence="1" id="KW-1133">Transmembrane helix</keyword>
<feature type="transmembrane region" description="Helical" evidence="1">
    <location>
        <begin position="250"/>
        <end position="271"/>
    </location>
</feature>
<dbReference type="EMBL" id="JBHUJC010000042">
    <property type="protein sequence ID" value="MFD2277522.1"/>
    <property type="molecule type" value="Genomic_DNA"/>
</dbReference>
<comment type="caution">
    <text evidence="2">The sequence shown here is derived from an EMBL/GenBank/DDBJ whole genome shotgun (WGS) entry which is preliminary data.</text>
</comment>
<dbReference type="Proteomes" id="UP001597297">
    <property type="component" value="Unassembled WGS sequence"/>
</dbReference>
<proteinExistence type="predicted"/>